<keyword evidence="4 5" id="KW-0472">Membrane</keyword>
<dbReference type="GO" id="GO:0005384">
    <property type="term" value="F:manganese ion transmembrane transporter activity"/>
    <property type="evidence" value="ECO:0007669"/>
    <property type="project" value="TreeGrafter"/>
</dbReference>
<feature type="transmembrane region" description="Helical" evidence="5">
    <location>
        <begin position="101"/>
        <end position="129"/>
    </location>
</feature>
<feature type="transmembrane region" description="Helical" evidence="5">
    <location>
        <begin position="397"/>
        <end position="416"/>
    </location>
</feature>
<feature type="transmembrane region" description="Helical" evidence="5">
    <location>
        <begin position="135"/>
        <end position="155"/>
    </location>
</feature>
<gene>
    <name evidence="6" type="ORF">BT63DRAFT_380323</name>
</gene>
<feature type="transmembrane region" description="Helical" evidence="5">
    <location>
        <begin position="367"/>
        <end position="385"/>
    </location>
</feature>
<dbReference type="OrthoDB" id="409173at2759"/>
<evidence type="ECO:0000256" key="5">
    <source>
        <dbReference type="SAM" id="Phobius"/>
    </source>
</evidence>
<evidence type="ECO:0000256" key="2">
    <source>
        <dbReference type="ARBA" id="ARBA00022692"/>
    </source>
</evidence>
<dbReference type="InterPro" id="IPR001046">
    <property type="entry name" value="NRAMP_fam"/>
</dbReference>
<protein>
    <submittedName>
        <fullName evidence="6">Natural resistance-associated macrophage protein</fullName>
    </submittedName>
</protein>
<comment type="subcellular location">
    <subcellularLocation>
        <location evidence="1">Membrane</location>
        <topology evidence="1">Multi-pass membrane protein</topology>
    </subcellularLocation>
</comment>
<feature type="transmembrane region" description="Helical" evidence="5">
    <location>
        <begin position="167"/>
        <end position="189"/>
    </location>
</feature>
<feature type="transmembrane region" description="Helical" evidence="5">
    <location>
        <begin position="321"/>
        <end position="346"/>
    </location>
</feature>
<dbReference type="GO" id="GO:0030026">
    <property type="term" value="P:intracellular manganese ion homeostasis"/>
    <property type="evidence" value="ECO:0007669"/>
    <property type="project" value="TreeGrafter"/>
</dbReference>
<evidence type="ECO:0000313" key="7">
    <source>
        <dbReference type="Proteomes" id="UP000799302"/>
    </source>
</evidence>
<evidence type="ECO:0000313" key="6">
    <source>
        <dbReference type="EMBL" id="KAF2663300.1"/>
    </source>
</evidence>
<accession>A0A6A6TU66</accession>
<dbReference type="GO" id="GO:0034755">
    <property type="term" value="P:iron ion transmembrane transport"/>
    <property type="evidence" value="ECO:0007669"/>
    <property type="project" value="TreeGrafter"/>
</dbReference>
<sequence>MGTRGKLPPREVALLKLAHAGRTIKKFGKFIGPGFMVAVAYIDPGNYATDIAAGADSKFSLLFMVLLSNLIAIFFQTLCIKMGSVTGGSLGDNCREHLPKWMFISLYIISEIAIIATDFAEVIGTAIAITLLFKVNIIISVGLTILDVIFVLIFYRPKGASKGLQAFEYAVAALVLTVVVSFCVELSLLKNTNVGEVFLGYLPSKALVEGRGLYLACGILGATVMPHSLFLGSGMVQPRLQKFDEDAGLDVTQTDNGVYRPTLNAIDSCMKYSIAELTVQLFTFALFVNSAILIVAGASLFGNPAADTDLFGIFDLLNKTIAPAAGIVFALALLMSGISAGIVCTVASQISTEGFMQWKISPWVMRLITRILALIPAIAIAAKGGKDALGDALTGSQVILSILLPVISAPLVYITCRQKYMTVSADRIDEKSKNSVSVTARMINEQGVDMSNGLLMTISSVGLWLVVAVMNIALLALIAMGKA</sequence>
<dbReference type="NCBIfam" id="TIGR01197">
    <property type="entry name" value="nramp"/>
    <property type="match status" value="1"/>
</dbReference>
<dbReference type="PANTHER" id="PTHR11706:SF101">
    <property type="entry name" value="MANGANESE TRANSPORTER SMF1"/>
    <property type="match status" value="1"/>
</dbReference>
<name>A0A6A6TU66_9PEZI</name>
<reference evidence="6" key="1">
    <citation type="journal article" date="2020" name="Stud. Mycol.">
        <title>101 Dothideomycetes genomes: a test case for predicting lifestyles and emergence of pathogens.</title>
        <authorList>
            <person name="Haridas S."/>
            <person name="Albert R."/>
            <person name="Binder M."/>
            <person name="Bloem J."/>
            <person name="Labutti K."/>
            <person name="Salamov A."/>
            <person name="Andreopoulos B."/>
            <person name="Baker S."/>
            <person name="Barry K."/>
            <person name="Bills G."/>
            <person name="Bluhm B."/>
            <person name="Cannon C."/>
            <person name="Castanera R."/>
            <person name="Culley D."/>
            <person name="Daum C."/>
            <person name="Ezra D."/>
            <person name="Gonzalez J."/>
            <person name="Henrissat B."/>
            <person name="Kuo A."/>
            <person name="Liang C."/>
            <person name="Lipzen A."/>
            <person name="Lutzoni F."/>
            <person name="Magnuson J."/>
            <person name="Mondo S."/>
            <person name="Nolan M."/>
            <person name="Ohm R."/>
            <person name="Pangilinan J."/>
            <person name="Park H.-J."/>
            <person name="Ramirez L."/>
            <person name="Alfaro M."/>
            <person name="Sun H."/>
            <person name="Tritt A."/>
            <person name="Yoshinaga Y."/>
            <person name="Zwiers L.-H."/>
            <person name="Turgeon B."/>
            <person name="Goodwin S."/>
            <person name="Spatafora J."/>
            <person name="Crous P."/>
            <person name="Grigoriev I."/>
        </authorList>
    </citation>
    <scope>NUCLEOTIDE SEQUENCE</scope>
    <source>
        <strain evidence="6">CBS 115976</strain>
    </source>
</reference>
<dbReference type="GO" id="GO:0005886">
    <property type="term" value="C:plasma membrane"/>
    <property type="evidence" value="ECO:0007669"/>
    <property type="project" value="TreeGrafter"/>
</dbReference>
<dbReference type="PRINTS" id="PR00447">
    <property type="entry name" value="NATRESASSCMP"/>
</dbReference>
<evidence type="ECO:0000256" key="4">
    <source>
        <dbReference type="ARBA" id="ARBA00023136"/>
    </source>
</evidence>
<dbReference type="AlphaFoldDB" id="A0A6A6TU66"/>
<feature type="transmembrane region" description="Helical" evidence="5">
    <location>
        <begin position="212"/>
        <end position="232"/>
    </location>
</feature>
<feature type="transmembrane region" description="Helical" evidence="5">
    <location>
        <begin position="281"/>
        <end position="301"/>
    </location>
</feature>
<dbReference type="PANTHER" id="PTHR11706">
    <property type="entry name" value="SOLUTE CARRIER PROTEIN FAMILY 11 MEMBER"/>
    <property type="match status" value="1"/>
</dbReference>
<proteinExistence type="predicted"/>
<keyword evidence="7" id="KW-1185">Reference proteome</keyword>
<keyword evidence="2 5" id="KW-0812">Transmembrane</keyword>
<evidence type="ECO:0000256" key="3">
    <source>
        <dbReference type="ARBA" id="ARBA00022989"/>
    </source>
</evidence>
<organism evidence="6 7">
    <name type="scientific">Microthyrium microscopicum</name>
    <dbReference type="NCBI Taxonomy" id="703497"/>
    <lineage>
        <taxon>Eukaryota</taxon>
        <taxon>Fungi</taxon>
        <taxon>Dikarya</taxon>
        <taxon>Ascomycota</taxon>
        <taxon>Pezizomycotina</taxon>
        <taxon>Dothideomycetes</taxon>
        <taxon>Dothideomycetes incertae sedis</taxon>
        <taxon>Microthyriales</taxon>
        <taxon>Microthyriaceae</taxon>
        <taxon>Microthyrium</taxon>
    </lineage>
</organism>
<feature type="transmembrane region" description="Helical" evidence="5">
    <location>
        <begin position="454"/>
        <end position="480"/>
    </location>
</feature>
<dbReference type="NCBIfam" id="NF037982">
    <property type="entry name" value="Nramp_1"/>
    <property type="match status" value="1"/>
</dbReference>
<feature type="transmembrane region" description="Helical" evidence="5">
    <location>
        <begin position="59"/>
        <end position="80"/>
    </location>
</feature>
<dbReference type="Proteomes" id="UP000799302">
    <property type="component" value="Unassembled WGS sequence"/>
</dbReference>
<evidence type="ECO:0000256" key="1">
    <source>
        <dbReference type="ARBA" id="ARBA00004141"/>
    </source>
</evidence>
<keyword evidence="3 5" id="KW-1133">Transmembrane helix</keyword>
<dbReference type="GO" id="GO:0015086">
    <property type="term" value="F:cadmium ion transmembrane transporter activity"/>
    <property type="evidence" value="ECO:0007669"/>
    <property type="project" value="TreeGrafter"/>
</dbReference>
<dbReference type="Pfam" id="PF01566">
    <property type="entry name" value="Nramp"/>
    <property type="match status" value="1"/>
</dbReference>
<dbReference type="EMBL" id="MU004246">
    <property type="protein sequence ID" value="KAF2663300.1"/>
    <property type="molecule type" value="Genomic_DNA"/>
</dbReference>